<dbReference type="Gene3D" id="3.20.20.190">
    <property type="entry name" value="Phosphatidylinositol (PI) phosphodiesterase"/>
    <property type="match status" value="1"/>
</dbReference>
<dbReference type="HOGENOM" id="CLU_024117_3_1_1"/>
<sequence length="307" mass="35192">MSRQISDQDLSEWQRQIGDDVAISKLSLPGTHNSAASHLSLFSVKCQGAPITEQLNHGVRFLDIRVSTPFFNDPKGWFGKNKKDLQVIHGQFPVKLPTPVKLHGVLDEVYGFLEKHPSESVIVSIKSEGRDKWEGQDFPNLIWDEYVSPKQDKWYLSPSIPRMGECRGKVILFRRFGVDDSKKNSYGIDASWWQYNTTMDDRGNYVVQDWCEVMKKDDINTKSQYVKDHLSRAIEYNSTDSQNPKLYVNFCSGANFFDPDCWPKKVASGLTSLKIEDNYGKGCGIVVLDYIERENWKEVKTLVSTNY</sequence>
<gene>
    <name evidence="2" type="ORF">KUCA_T00002881001</name>
</gene>
<dbReference type="GeneID" id="34520290"/>
<evidence type="ECO:0000259" key="1">
    <source>
        <dbReference type="SMART" id="SM00148"/>
    </source>
</evidence>
<accession>W6MKJ9</accession>
<dbReference type="CDD" id="cd08586">
    <property type="entry name" value="PI-PLCc_BcPLC_like"/>
    <property type="match status" value="1"/>
</dbReference>
<dbReference type="Proteomes" id="UP000019384">
    <property type="component" value="Unassembled WGS sequence"/>
</dbReference>
<dbReference type="PANTHER" id="PTHR13593">
    <property type="match status" value="1"/>
</dbReference>
<dbReference type="OrthoDB" id="1046782at2759"/>
<dbReference type="GO" id="GO:0006629">
    <property type="term" value="P:lipid metabolic process"/>
    <property type="evidence" value="ECO:0007669"/>
    <property type="project" value="InterPro"/>
</dbReference>
<dbReference type="EMBL" id="HG793127">
    <property type="protein sequence ID" value="CDK26906.1"/>
    <property type="molecule type" value="Genomic_DNA"/>
</dbReference>
<dbReference type="InterPro" id="IPR000909">
    <property type="entry name" value="PLipase_C_PInositol-sp_X_dom"/>
</dbReference>
<protein>
    <recommendedName>
        <fullName evidence="1">Phosphatidylinositol-specific phospholipase C X domain-containing protein</fullName>
    </recommendedName>
</protein>
<evidence type="ECO:0000313" key="3">
    <source>
        <dbReference type="Proteomes" id="UP000019384"/>
    </source>
</evidence>
<organism evidence="2 3">
    <name type="scientific">Kuraishia capsulata CBS 1993</name>
    <dbReference type="NCBI Taxonomy" id="1382522"/>
    <lineage>
        <taxon>Eukaryota</taxon>
        <taxon>Fungi</taxon>
        <taxon>Dikarya</taxon>
        <taxon>Ascomycota</taxon>
        <taxon>Saccharomycotina</taxon>
        <taxon>Pichiomycetes</taxon>
        <taxon>Pichiales</taxon>
        <taxon>Pichiaceae</taxon>
        <taxon>Kuraishia</taxon>
    </lineage>
</organism>
<dbReference type="InterPro" id="IPR017946">
    <property type="entry name" value="PLC-like_Pdiesterase_TIM-brl"/>
</dbReference>
<dbReference type="STRING" id="1382522.W6MKJ9"/>
<dbReference type="PANTHER" id="PTHR13593:SF113">
    <property type="entry name" value="SI:DKEY-266F7.9"/>
    <property type="match status" value="1"/>
</dbReference>
<dbReference type="PROSITE" id="PS50007">
    <property type="entry name" value="PIPLC_X_DOMAIN"/>
    <property type="match status" value="1"/>
</dbReference>
<keyword evidence="3" id="KW-1185">Reference proteome</keyword>
<dbReference type="Pfam" id="PF00388">
    <property type="entry name" value="PI-PLC-X"/>
    <property type="match status" value="1"/>
</dbReference>
<dbReference type="SUPFAM" id="SSF51695">
    <property type="entry name" value="PLC-like phosphodiesterases"/>
    <property type="match status" value="1"/>
</dbReference>
<evidence type="ECO:0000313" key="2">
    <source>
        <dbReference type="EMBL" id="CDK26906.1"/>
    </source>
</evidence>
<reference evidence="2" key="1">
    <citation type="submission" date="2013-12" db="EMBL/GenBank/DDBJ databases">
        <authorList>
            <person name="Genoscope - CEA"/>
        </authorList>
    </citation>
    <scope>NUCLEOTIDE SEQUENCE</scope>
    <source>
        <strain evidence="2">CBS 1993</strain>
    </source>
</reference>
<feature type="domain" description="Phosphatidylinositol-specific phospholipase C X" evidence="1">
    <location>
        <begin position="16"/>
        <end position="175"/>
    </location>
</feature>
<dbReference type="SMART" id="SM00148">
    <property type="entry name" value="PLCXc"/>
    <property type="match status" value="1"/>
</dbReference>
<dbReference type="GO" id="GO:0008081">
    <property type="term" value="F:phosphoric diester hydrolase activity"/>
    <property type="evidence" value="ECO:0007669"/>
    <property type="project" value="InterPro"/>
</dbReference>
<proteinExistence type="predicted"/>
<dbReference type="InterPro" id="IPR051057">
    <property type="entry name" value="PI-PLC_domain"/>
</dbReference>
<reference evidence="2" key="2">
    <citation type="submission" date="2014-02" db="EMBL/GenBank/DDBJ databases">
        <title>Complete DNA sequence of /Kuraishia capsulata/ illustrates novel genomic features among budding yeasts (/Saccharomycotina/).</title>
        <authorList>
            <person name="Morales L."/>
            <person name="Noel B."/>
            <person name="Porcel B."/>
            <person name="Marcet-Houben M."/>
            <person name="Hullo M-F."/>
            <person name="Sacerdot C."/>
            <person name="Tekaia F."/>
            <person name="Leh-Louis V."/>
            <person name="Despons L."/>
            <person name="Khanna V."/>
            <person name="Aury J-M."/>
            <person name="Barbe V."/>
            <person name="Couloux A."/>
            <person name="Labadie K."/>
            <person name="Pelletier E."/>
            <person name="Souciet J-L."/>
            <person name="Boekhout T."/>
            <person name="Gabaldon T."/>
            <person name="Wincker P."/>
            <person name="Dujon B."/>
        </authorList>
    </citation>
    <scope>NUCLEOTIDE SEQUENCE</scope>
    <source>
        <strain evidence="2">CBS 1993</strain>
    </source>
</reference>
<name>W6MKJ9_9ASCO</name>
<dbReference type="AlphaFoldDB" id="W6MKJ9"/>
<dbReference type="RefSeq" id="XP_022458902.1">
    <property type="nucleotide sequence ID" value="XM_022603170.1"/>
</dbReference>